<proteinExistence type="predicted"/>
<dbReference type="InterPro" id="IPR027417">
    <property type="entry name" value="P-loop_NTPase"/>
</dbReference>
<accession>A0A8P4KTN3</accession>
<evidence type="ECO:0000313" key="2">
    <source>
        <dbReference type="Proteomes" id="UP000694389"/>
    </source>
</evidence>
<keyword evidence="2" id="KW-1185">Reference proteome</keyword>
<dbReference type="CDD" id="cd00882">
    <property type="entry name" value="Ras_like_GTPase"/>
    <property type="match status" value="1"/>
</dbReference>
<dbReference type="Proteomes" id="UP000694389">
    <property type="component" value="Unassembled WGS sequence"/>
</dbReference>
<protein>
    <recommendedName>
        <fullName evidence="3">Interferon-induced protein 44-like</fullName>
    </recommendedName>
</protein>
<dbReference type="SUPFAM" id="SSF52540">
    <property type="entry name" value="P-loop containing nucleoside triphosphate hydrolases"/>
    <property type="match status" value="1"/>
</dbReference>
<dbReference type="Gene3D" id="3.40.50.300">
    <property type="entry name" value="P-loop containing nucleotide triphosphate hydrolases"/>
    <property type="match status" value="1"/>
</dbReference>
<evidence type="ECO:0008006" key="3">
    <source>
        <dbReference type="Google" id="ProtNLM"/>
    </source>
</evidence>
<name>A0A8P4KTN3_DICLA</name>
<organism evidence="1 2">
    <name type="scientific">Dicentrarchus labrax</name>
    <name type="common">European seabass</name>
    <name type="synonym">Morone labrax</name>
    <dbReference type="NCBI Taxonomy" id="13489"/>
    <lineage>
        <taxon>Eukaryota</taxon>
        <taxon>Metazoa</taxon>
        <taxon>Chordata</taxon>
        <taxon>Craniata</taxon>
        <taxon>Vertebrata</taxon>
        <taxon>Euteleostomi</taxon>
        <taxon>Actinopterygii</taxon>
        <taxon>Neopterygii</taxon>
        <taxon>Teleostei</taxon>
        <taxon>Neoteleostei</taxon>
        <taxon>Acanthomorphata</taxon>
        <taxon>Eupercaria</taxon>
        <taxon>Moronidae</taxon>
        <taxon>Dicentrarchus</taxon>
    </lineage>
</organism>
<dbReference type="PANTHER" id="PTHR14241">
    <property type="entry name" value="INTERFERON-INDUCED PROTEIN 44"/>
    <property type="match status" value="1"/>
</dbReference>
<dbReference type="GeneTree" id="ENSGT00940000160560"/>
<sequence length="327" mass="37061">MWPQTIHTSTQHWTDNNNYRTGHSSLKFSRSKSLLALLSTGTTEVMGGWFSFSSPPLIEEWRKIPWGQKERDLQYVEDYQPHNDDLKQLRILLYGPTGSGKSSFINSVDSLLRGKITGRALADAVSHESFTTEYKTYKIQKGEPGTFHSFAFTDIMGLEKSDKGVGVEDIKQAMRGHIKDGYNFKPHSTISEDDPSYNKTAALNDKVHVLVCVIPASTVNLLSAETMKKMRDVRLGARDMRIPQLAILTKIDEACPEVKRDIRNVYMSKSLKTKMEELNVSLGIPLNCIFPVKNYHSEIYTDDDIDTLTLSALRRMIDFGEDFVNNL</sequence>
<gene>
    <name evidence="1" type="primary">LOC127356455</name>
</gene>
<dbReference type="AlphaFoldDB" id="A0A8P4KTN3"/>
<reference evidence="1" key="2">
    <citation type="submission" date="2025-09" db="UniProtKB">
        <authorList>
            <consortium name="Ensembl"/>
        </authorList>
    </citation>
    <scope>IDENTIFICATION</scope>
</reference>
<dbReference type="RefSeq" id="XP_051244165.1">
    <property type="nucleotide sequence ID" value="XM_051388205.1"/>
</dbReference>
<evidence type="ECO:0000313" key="1">
    <source>
        <dbReference type="Ensembl" id="ENSDLAP00005083991.1"/>
    </source>
</evidence>
<dbReference type="Ensembl" id="ENSDLAT00005085667.1">
    <property type="protein sequence ID" value="ENSDLAP00005083991.1"/>
    <property type="gene ID" value="ENSDLAG00005003409.2"/>
</dbReference>
<dbReference type="GeneID" id="127356455"/>
<dbReference type="PANTHER" id="PTHR14241:SF1">
    <property type="entry name" value="INTERFERON-INDUCED PROTEIN 44-RELATED"/>
    <property type="match status" value="1"/>
</dbReference>
<reference evidence="1" key="1">
    <citation type="submission" date="2025-08" db="UniProtKB">
        <authorList>
            <consortium name="Ensembl"/>
        </authorList>
    </citation>
    <scope>IDENTIFICATION</scope>
</reference>
<dbReference type="GO" id="GO:0006955">
    <property type="term" value="P:immune response"/>
    <property type="evidence" value="ECO:0007669"/>
    <property type="project" value="TreeGrafter"/>
</dbReference>